<gene>
    <name evidence="2" type="ORF">BCR33DRAFT_714640</name>
</gene>
<dbReference type="GO" id="GO:0000460">
    <property type="term" value="P:maturation of 5.8S rRNA"/>
    <property type="evidence" value="ECO:0007669"/>
    <property type="project" value="TreeGrafter"/>
</dbReference>
<evidence type="ECO:0000256" key="1">
    <source>
        <dbReference type="SAM" id="Coils"/>
    </source>
</evidence>
<evidence type="ECO:0000313" key="2">
    <source>
        <dbReference type="EMBL" id="ORY48242.1"/>
    </source>
</evidence>
<dbReference type="Proteomes" id="UP000193642">
    <property type="component" value="Unassembled WGS sequence"/>
</dbReference>
<reference evidence="2 3" key="1">
    <citation type="submission" date="2016-07" db="EMBL/GenBank/DDBJ databases">
        <title>Pervasive Adenine N6-methylation of Active Genes in Fungi.</title>
        <authorList>
            <consortium name="DOE Joint Genome Institute"/>
            <person name="Mondo S.J."/>
            <person name="Dannebaum R.O."/>
            <person name="Kuo R.C."/>
            <person name="Labutti K."/>
            <person name="Haridas S."/>
            <person name="Kuo A."/>
            <person name="Salamov A."/>
            <person name="Ahrendt S.R."/>
            <person name="Lipzen A."/>
            <person name="Sullivan W."/>
            <person name="Andreopoulos W.B."/>
            <person name="Clum A."/>
            <person name="Lindquist E."/>
            <person name="Daum C."/>
            <person name="Ramamoorthy G.K."/>
            <person name="Gryganskyi A."/>
            <person name="Culley D."/>
            <person name="Magnuson J.K."/>
            <person name="James T.Y."/>
            <person name="O'Malley M.A."/>
            <person name="Stajich J.E."/>
            <person name="Spatafora J.W."/>
            <person name="Visel A."/>
            <person name="Grigoriev I.V."/>
        </authorList>
    </citation>
    <scope>NUCLEOTIDE SEQUENCE [LARGE SCALE GENOMIC DNA]</scope>
    <source>
        <strain evidence="2 3">JEL800</strain>
    </source>
</reference>
<accession>A0A1Y2CMK6</accession>
<comment type="caution">
    <text evidence="2">The sequence shown here is derived from an EMBL/GenBank/DDBJ whole genome shotgun (WGS) entry which is preliminary data.</text>
</comment>
<feature type="coiled-coil region" evidence="1">
    <location>
        <begin position="370"/>
        <end position="397"/>
    </location>
</feature>
<dbReference type="InterPro" id="IPR007174">
    <property type="entry name" value="Las1"/>
</dbReference>
<dbReference type="EMBL" id="MCGO01000012">
    <property type="protein sequence ID" value="ORY48242.1"/>
    <property type="molecule type" value="Genomic_DNA"/>
</dbReference>
<dbReference type="PANTHER" id="PTHR15002">
    <property type="entry name" value="RIBOSOMAL BIOGENESIS PROTEIN LAS1L"/>
    <property type="match status" value="1"/>
</dbReference>
<keyword evidence="3" id="KW-1185">Reference proteome</keyword>
<sequence>MAVNNSKRIGRVVPWASHSEWEQTYHWLYAHQIEGVRRVRGWASRGKVPHAVDATAMFVEIWLRDRSGLVSEHELRLMYSIAFVRFVNGVVDAQQKGVYAGSVAGIAESLGLPAWFVDLRHSGTHDRLPSISLLRSGCHQALDWLNTNYWIVQTTYLSNTASDVQELLGRYLESVHSGDTGAGTAAIKDITTIILADNYRDFLIPILVGPGYLVPDSKKMRSKYTDLTLNPEVQHVWMGPIDSFQAAWPGFLEDLIMAIISGFVDPSKTSESLTEDGGKNPQYSMSYQSTLASWAKHILKTKVLSNPANSVASGEDGASLIDNIMQACLGNPNIFSRHLLTDIASNNKEVASHLKPFISFVDDSFKSAVIAEVSNDASALEKELVFLQSRLKEIQELGNVPSLPVVLPEIASKKTGETMWKLATELTWHRVPIGHVPGIGLPNLDLSPEVDEPGFRYGVFEYPILENMAGNGAFEISETIGDEDGENAVAEEEASTHEYSHSLLSTTNVLSPDKARQVAKKIRIL</sequence>
<organism evidence="2 3">
    <name type="scientific">Rhizoclosmatium globosum</name>
    <dbReference type="NCBI Taxonomy" id="329046"/>
    <lineage>
        <taxon>Eukaryota</taxon>
        <taxon>Fungi</taxon>
        <taxon>Fungi incertae sedis</taxon>
        <taxon>Chytridiomycota</taxon>
        <taxon>Chytridiomycota incertae sedis</taxon>
        <taxon>Chytridiomycetes</taxon>
        <taxon>Chytridiales</taxon>
        <taxon>Chytriomycetaceae</taxon>
        <taxon>Rhizoclosmatium</taxon>
    </lineage>
</organism>
<dbReference type="PANTHER" id="PTHR15002:SF0">
    <property type="entry name" value="RIBOSOMAL BIOGENESIS PROTEIN LAS1L"/>
    <property type="match status" value="1"/>
</dbReference>
<keyword evidence="1" id="KW-0175">Coiled coil</keyword>
<protein>
    <submittedName>
        <fullName evidence="2">Las1-domain-containing protein</fullName>
    </submittedName>
</protein>
<dbReference type="GO" id="GO:0090730">
    <property type="term" value="C:Las1 complex"/>
    <property type="evidence" value="ECO:0007669"/>
    <property type="project" value="InterPro"/>
</dbReference>
<dbReference type="GO" id="GO:0000470">
    <property type="term" value="P:maturation of LSU-rRNA"/>
    <property type="evidence" value="ECO:0007669"/>
    <property type="project" value="TreeGrafter"/>
</dbReference>
<dbReference type="GO" id="GO:0030687">
    <property type="term" value="C:preribosome, large subunit precursor"/>
    <property type="evidence" value="ECO:0007669"/>
    <property type="project" value="TreeGrafter"/>
</dbReference>
<name>A0A1Y2CMK6_9FUNG</name>
<dbReference type="Pfam" id="PF04031">
    <property type="entry name" value="Las1"/>
    <property type="match status" value="1"/>
</dbReference>
<dbReference type="OrthoDB" id="10263222at2759"/>
<evidence type="ECO:0000313" key="3">
    <source>
        <dbReference type="Proteomes" id="UP000193642"/>
    </source>
</evidence>
<dbReference type="STRING" id="329046.A0A1Y2CMK6"/>
<dbReference type="AlphaFoldDB" id="A0A1Y2CMK6"/>
<dbReference type="GO" id="GO:0004519">
    <property type="term" value="F:endonuclease activity"/>
    <property type="evidence" value="ECO:0007669"/>
    <property type="project" value="InterPro"/>
</dbReference>
<proteinExistence type="predicted"/>